<sequence>MTAGPLDARTAGAVRGLAARATAADRVAPLSEQPLLWLTDPEPPAVHVCATDASGEVVGYAQADVGAATWVSAELVVDPSRRRTGIGSRLLGRLRSEAAVVPGRTLQVWAHGDLPAARAFAGDAGMVVVRELWRMRLDLTSPRPERPLPQGVRVRPFVPGQDEEAWRRVNSRAFAYHPEQGRMTSNDLRAREAEPWFDPAGFLLAEREGALLGSVWTKVHPSDEGRDDGHAAAVGEIYVVGVDPDAQGLGLGGALTALGLDHLAARGLSSAILYTGAENTVAIRTYTRLGFTKASADVKFGYGTQGSPSGVTMST</sequence>
<evidence type="ECO:0000256" key="1">
    <source>
        <dbReference type="ARBA" id="ARBA00022679"/>
    </source>
</evidence>
<name>A0A919U1Z5_9CELL</name>
<dbReference type="EMBL" id="BONK01000023">
    <property type="protein sequence ID" value="GIG23723.1"/>
    <property type="molecule type" value="Genomic_DNA"/>
</dbReference>
<dbReference type="InterPro" id="IPR050832">
    <property type="entry name" value="Bact_Acetyltransf"/>
</dbReference>
<dbReference type="Pfam" id="PF00583">
    <property type="entry name" value="Acetyltransf_1"/>
    <property type="match status" value="1"/>
</dbReference>
<dbReference type="Proteomes" id="UP000632740">
    <property type="component" value="Unassembled WGS sequence"/>
</dbReference>
<comment type="function">
    <text evidence="4">Catalyzes the transfer of acetyl from acetyl-CoA to desacetylmycothiol (Cys-GlcN-Ins) to form mycothiol.</text>
</comment>
<feature type="binding site" evidence="4">
    <location>
        <position position="274"/>
    </location>
    <ligand>
        <name>1D-myo-inositol 2-(L-cysteinylamino)-2-deoxy-alpha-D-glucopyranoside</name>
        <dbReference type="ChEBI" id="CHEBI:58887"/>
    </ligand>
</feature>
<dbReference type="SUPFAM" id="SSF55729">
    <property type="entry name" value="Acyl-CoA N-acyltransferases (Nat)"/>
    <property type="match status" value="1"/>
</dbReference>
<comment type="subunit">
    <text evidence="4">Monomer.</text>
</comment>
<feature type="binding site" evidence="4">
    <location>
        <begin position="75"/>
        <end position="77"/>
    </location>
    <ligand>
        <name>acetyl-CoA</name>
        <dbReference type="ChEBI" id="CHEBI:57288"/>
        <label>1</label>
    </ligand>
</feature>
<feature type="binding site" evidence="4">
    <location>
        <position position="32"/>
    </location>
    <ligand>
        <name>1D-myo-inositol 2-(L-cysteinylamino)-2-deoxy-alpha-D-glucopyranoside</name>
        <dbReference type="ChEBI" id="CHEBI:58887"/>
    </ligand>
</feature>
<dbReference type="AlphaFoldDB" id="A0A919U1Z5"/>
<dbReference type="GO" id="GO:0035447">
    <property type="term" value="F:mycothiol synthase activity"/>
    <property type="evidence" value="ECO:0007669"/>
    <property type="project" value="UniProtKB-UniRule"/>
</dbReference>
<comment type="similarity">
    <text evidence="4">Belongs to the acetyltransferase family. MshD subfamily.</text>
</comment>
<organism evidence="6 7">
    <name type="scientific">Cellulomonas chitinilytica</name>
    <dbReference type="NCBI Taxonomy" id="398759"/>
    <lineage>
        <taxon>Bacteria</taxon>
        <taxon>Bacillati</taxon>
        <taxon>Actinomycetota</taxon>
        <taxon>Actinomycetes</taxon>
        <taxon>Micrococcales</taxon>
        <taxon>Cellulomonadaceae</taxon>
        <taxon>Cellulomonas</taxon>
    </lineage>
</organism>
<accession>A0A919U1Z5</accession>
<comment type="caution">
    <text evidence="4">Lacks conserved residue(s) required for the propagation of feature annotation.</text>
</comment>
<keyword evidence="7" id="KW-1185">Reference proteome</keyword>
<dbReference type="CDD" id="cd04301">
    <property type="entry name" value="NAT_SF"/>
    <property type="match status" value="2"/>
</dbReference>
<dbReference type="Gene3D" id="3.40.630.30">
    <property type="match status" value="1"/>
</dbReference>
<evidence type="ECO:0000256" key="3">
    <source>
        <dbReference type="ARBA" id="ARBA00023315"/>
    </source>
</evidence>
<dbReference type="PANTHER" id="PTHR43877">
    <property type="entry name" value="AMINOALKYLPHOSPHONATE N-ACETYLTRANSFERASE-RELATED-RELATED"/>
    <property type="match status" value="1"/>
</dbReference>
<evidence type="ECO:0000313" key="6">
    <source>
        <dbReference type="EMBL" id="GIG23723.1"/>
    </source>
</evidence>
<dbReference type="Pfam" id="PF13508">
    <property type="entry name" value="Acetyltransf_7"/>
    <property type="match status" value="1"/>
</dbReference>
<feature type="binding site" evidence="4">
    <location>
        <begin position="279"/>
        <end position="284"/>
    </location>
    <ligand>
        <name>acetyl-CoA</name>
        <dbReference type="ChEBI" id="CHEBI:57288"/>
        <label>2</label>
    </ligand>
</feature>
<dbReference type="EC" id="2.3.1.189" evidence="4"/>
<keyword evidence="3 4" id="KW-0012">Acyltransferase</keyword>
<evidence type="ECO:0000313" key="7">
    <source>
        <dbReference type="Proteomes" id="UP000632740"/>
    </source>
</evidence>
<dbReference type="PIRSF" id="PIRSF021524">
    <property type="entry name" value="MSH_acetyltransferase"/>
    <property type="match status" value="1"/>
</dbReference>
<reference evidence="6" key="1">
    <citation type="submission" date="2021-01" db="EMBL/GenBank/DDBJ databases">
        <title>Whole genome shotgun sequence of Cellulomonas chitinilytica NBRC 110799.</title>
        <authorList>
            <person name="Komaki H."/>
            <person name="Tamura T."/>
        </authorList>
    </citation>
    <scope>NUCLEOTIDE SEQUENCE</scope>
    <source>
        <strain evidence="6">NBRC 110799</strain>
    </source>
</reference>
<evidence type="ECO:0000256" key="4">
    <source>
        <dbReference type="HAMAP-Rule" id="MF_01698"/>
    </source>
</evidence>
<feature type="binding site" evidence="4">
    <location>
        <position position="218"/>
    </location>
    <ligand>
        <name>1D-myo-inositol 2-(L-cysteinylamino)-2-deoxy-alpha-D-glucopyranoside</name>
        <dbReference type="ChEBI" id="CHEBI:58887"/>
    </ligand>
</feature>
<protein>
    <recommendedName>
        <fullName evidence="4">Mycothiol acetyltransferase</fullName>
        <shortName evidence="4">MSH acetyltransferase</shortName>
        <ecNumber evidence="4">2.3.1.189</ecNumber>
    </recommendedName>
    <alternativeName>
        <fullName evidence="4">Mycothiol synthase</fullName>
    </alternativeName>
</protein>
<dbReference type="NCBIfam" id="TIGR03448">
    <property type="entry name" value="mycothiol_MshD"/>
    <property type="match status" value="1"/>
</dbReference>
<dbReference type="PROSITE" id="PS51186">
    <property type="entry name" value="GNAT"/>
    <property type="match status" value="2"/>
</dbReference>
<evidence type="ECO:0000259" key="5">
    <source>
        <dbReference type="PROSITE" id="PS51186"/>
    </source>
</evidence>
<dbReference type="PANTHER" id="PTHR43877:SF2">
    <property type="entry name" value="AMINOALKYLPHOSPHONATE N-ACETYLTRANSFERASE-RELATED"/>
    <property type="match status" value="1"/>
</dbReference>
<dbReference type="InterPro" id="IPR016181">
    <property type="entry name" value="Acyl_CoA_acyltransferase"/>
</dbReference>
<dbReference type="InterPro" id="IPR017813">
    <property type="entry name" value="Mycothiol_AcTrfase"/>
</dbReference>
<gene>
    <name evidence="4 6" type="primary">mshD</name>
    <name evidence="6" type="ORF">Cch01nite_44470</name>
</gene>
<dbReference type="HAMAP" id="MF_01698">
    <property type="entry name" value="MshD"/>
    <property type="match status" value="1"/>
</dbReference>
<feature type="binding site" evidence="4">
    <location>
        <position position="179"/>
    </location>
    <ligand>
        <name>1D-myo-inositol 2-(L-cysteinylamino)-2-deoxy-alpha-D-glucopyranoside</name>
        <dbReference type="ChEBI" id="CHEBI:58887"/>
    </ligand>
</feature>
<keyword evidence="1 4" id="KW-0808">Transferase</keyword>
<comment type="catalytic activity">
    <reaction evidence="4">
        <text>1D-myo-inositol 2-(L-cysteinylamino)-2-deoxy-alpha-D-glucopyranoside + acetyl-CoA = mycothiol + CoA + H(+)</text>
        <dbReference type="Rhea" id="RHEA:26172"/>
        <dbReference type="ChEBI" id="CHEBI:15378"/>
        <dbReference type="ChEBI" id="CHEBI:16768"/>
        <dbReference type="ChEBI" id="CHEBI:57287"/>
        <dbReference type="ChEBI" id="CHEBI:57288"/>
        <dbReference type="ChEBI" id="CHEBI:58887"/>
        <dbReference type="EC" id="2.3.1.189"/>
    </reaction>
</comment>
<feature type="binding site" evidence="4">
    <location>
        <begin position="240"/>
        <end position="242"/>
    </location>
    <ligand>
        <name>acetyl-CoA</name>
        <dbReference type="ChEBI" id="CHEBI:57288"/>
        <label>2</label>
    </ligand>
</feature>
<comment type="caution">
    <text evidence="6">The sequence shown here is derived from an EMBL/GenBank/DDBJ whole genome shotgun (WGS) entry which is preliminary data.</text>
</comment>
<feature type="binding site" evidence="4">
    <location>
        <position position="236"/>
    </location>
    <ligand>
        <name>1D-myo-inositol 2-(L-cysteinylamino)-2-deoxy-alpha-D-glucopyranoside</name>
        <dbReference type="ChEBI" id="CHEBI:58887"/>
    </ligand>
</feature>
<feature type="domain" description="N-acetyltransferase" evidence="5">
    <location>
        <begin position="6"/>
        <end position="140"/>
    </location>
</feature>
<proteinExistence type="inferred from homology"/>
<dbReference type="GO" id="GO:0010125">
    <property type="term" value="P:mycothiol biosynthetic process"/>
    <property type="evidence" value="ECO:0007669"/>
    <property type="project" value="UniProtKB-UniRule"/>
</dbReference>
<evidence type="ECO:0000256" key="2">
    <source>
        <dbReference type="ARBA" id="ARBA00022737"/>
    </source>
</evidence>
<keyword evidence="2 4" id="KW-0677">Repeat</keyword>
<feature type="domain" description="N-acetyltransferase" evidence="5">
    <location>
        <begin position="152"/>
        <end position="315"/>
    </location>
</feature>
<dbReference type="InterPro" id="IPR000182">
    <property type="entry name" value="GNAT_dom"/>
</dbReference>